<evidence type="ECO:0000313" key="1">
    <source>
        <dbReference type="EMBL" id="KAK9719583.1"/>
    </source>
</evidence>
<sequence>MWTKAVVKQKLGRKPYLGIPMWTKAVVKQKLGRKPYLGIPIDDERLVWKRHVNQTKVHDGSIDSHGGISEVTVSTPEKVLDVVPDGLGAAVGQEDTAVEGVLDSVVTDELGRDELTTCKESLKTSVVCSPNIKNRLRKQI</sequence>
<protein>
    <submittedName>
        <fullName evidence="1">Uncharacterized protein</fullName>
    </submittedName>
</protein>
<dbReference type="EMBL" id="JASPKY010000218">
    <property type="protein sequence ID" value="KAK9719583.1"/>
    <property type="molecule type" value="Genomic_DNA"/>
</dbReference>
<proteinExistence type="predicted"/>
<gene>
    <name evidence="1" type="ORF">QE152_g22563</name>
</gene>
<keyword evidence="2" id="KW-1185">Reference proteome</keyword>
<comment type="caution">
    <text evidence="1">The sequence shown here is derived from an EMBL/GenBank/DDBJ whole genome shotgun (WGS) entry which is preliminary data.</text>
</comment>
<dbReference type="Proteomes" id="UP001458880">
    <property type="component" value="Unassembled WGS sequence"/>
</dbReference>
<accession>A0AAW1KKI5</accession>
<dbReference type="AlphaFoldDB" id="A0AAW1KKI5"/>
<reference evidence="1 2" key="1">
    <citation type="journal article" date="2024" name="BMC Genomics">
        <title>De novo assembly and annotation of Popillia japonica's genome with initial clues to its potential as an invasive pest.</title>
        <authorList>
            <person name="Cucini C."/>
            <person name="Boschi S."/>
            <person name="Funari R."/>
            <person name="Cardaioli E."/>
            <person name="Iannotti N."/>
            <person name="Marturano G."/>
            <person name="Paoli F."/>
            <person name="Bruttini M."/>
            <person name="Carapelli A."/>
            <person name="Frati F."/>
            <person name="Nardi F."/>
        </authorList>
    </citation>
    <scope>NUCLEOTIDE SEQUENCE [LARGE SCALE GENOMIC DNA]</scope>
    <source>
        <strain evidence="1">DMR45628</strain>
    </source>
</reference>
<evidence type="ECO:0000313" key="2">
    <source>
        <dbReference type="Proteomes" id="UP001458880"/>
    </source>
</evidence>
<organism evidence="1 2">
    <name type="scientific">Popillia japonica</name>
    <name type="common">Japanese beetle</name>
    <dbReference type="NCBI Taxonomy" id="7064"/>
    <lineage>
        <taxon>Eukaryota</taxon>
        <taxon>Metazoa</taxon>
        <taxon>Ecdysozoa</taxon>
        <taxon>Arthropoda</taxon>
        <taxon>Hexapoda</taxon>
        <taxon>Insecta</taxon>
        <taxon>Pterygota</taxon>
        <taxon>Neoptera</taxon>
        <taxon>Endopterygota</taxon>
        <taxon>Coleoptera</taxon>
        <taxon>Polyphaga</taxon>
        <taxon>Scarabaeiformia</taxon>
        <taxon>Scarabaeidae</taxon>
        <taxon>Rutelinae</taxon>
        <taxon>Popillia</taxon>
    </lineage>
</organism>
<name>A0AAW1KKI5_POPJA</name>